<keyword evidence="2" id="KW-1185">Reference proteome</keyword>
<gene>
    <name evidence="1" type="ORF">AVEN_128127_1</name>
</gene>
<sequence>MAITLLKDIRYFAHALMFHYENEKNFPAEISCVRISVDDEEENRCVILNTVNKRNRYMSPKDLAVNRLVSRNISKMSYRYSREEAESTIVNFIGDALVTVKGLDQKQYFQSLGLMRDVELKSEFIADCLKFHLTTYAIPTIQKVRAEILVF</sequence>
<evidence type="ECO:0000313" key="2">
    <source>
        <dbReference type="Proteomes" id="UP000499080"/>
    </source>
</evidence>
<name>A0A4Y2A0N4_ARAVE</name>
<protein>
    <submittedName>
        <fullName evidence="1">Uncharacterized protein</fullName>
    </submittedName>
</protein>
<dbReference type="AlphaFoldDB" id="A0A4Y2A0N4"/>
<reference evidence="1 2" key="1">
    <citation type="journal article" date="2019" name="Sci. Rep.">
        <title>Orb-weaving spider Araneus ventricosus genome elucidates the spidroin gene catalogue.</title>
        <authorList>
            <person name="Kono N."/>
            <person name="Nakamura H."/>
            <person name="Ohtoshi R."/>
            <person name="Moran D.A.P."/>
            <person name="Shinohara A."/>
            <person name="Yoshida Y."/>
            <person name="Fujiwara M."/>
            <person name="Mori M."/>
            <person name="Tomita M."/>
            <person name="Arakawa K."/>
        </authorList>
    </citation>
    <scope>NUCLEOTIDE SEQUENCE [LARGE SCALE GENOMIC DNA]</scope>
</reference>
<dbReference type="Proteomes" id="UP000499080">
    <property type="component" value="Unassembled WGS sequence"/>
</dbReference>
<dbReference type="EMBL" id="BGPR01000002">
    <property type="protein sequence ID" value="GBL72945.1"/>
    <property type="molecule type" value="Genomic_DNA"/>
</dbReference>
<organism evidence="1 2">
    <name type="scientific">Araneus ventricosus</name>
    <name type="common">Orbweaver spider</name>
    <name type="synonym">Epeira ventricosa</name>
    <dbReference type="NCBI Taxonomy" id="182803"/>
    <lineage>
        <taxon>Eukaryota</taxon>
        <taxon>Metazoa</taxon>
        <taxon>Ecdysozoa</taxon>
        <taxon>Arthropoda</taxon>
        <taxon>Chelicerata</taxon>
        <taxon>Arachnida</taxon>
        <taxon>Araneae</taxon>
        <taxon>Araneomorphae</taxon>
        <taxon>Entelegynae</taxon>
        <taxon>Araneoidea</taxon>
        <taxon>Araneidae</taxon>
        <taxon>Araneus</taxon>
    </lineage>
</organism>
<accession>A0A4Y2A0N4</accession>
<comment type="caution">
    <text evidence="1">The sequence shown here is derived from an EMBL/GenBank/DDBJ whole genome shotgun (WGS) entry which is preliminary data.</text>
</comment>
<evidence type="ECO:0000313" key="1">
    <source>
        <dbReference type="EMBL" id="GBL72945.1"/>
    </source>
</evidence>
<proteinExistence type="predicted"/>